<dbReference type="OrthoDB" id="6373466at2759"/>
<protein>
    <submittedName>
        <fullName evidence="2">Uncharacterized protein LOC117642250</fullName>
    </submittedName>
</protein>
<gene>
    <name evidence="2" type="primary">LOC117642250</name>
</gene>
<dbReference type="InParanoid" id="A0A6P8Y8Y1"/>
<sequence>MTAAAAATSPRPAGKSAACVWPRAKGLDGCLALLLPLLSLVLLLLHAPTSADAAAIVAKRSYNDQSVRGYLTERACWWNEICKEEFQTQFRCKCPQWSYCRSPGRYYNAYCTVTGTGYIWTQPGWGGSAAAAPASAAGA</sequence>
<dbReference type="AlphaFoldDB" id="A0A6P8Y8Y1"/>
<name>A0A6P8Y8Y1_THRPL</name>
<dbReference type="KEGG" id="tpal:117642250"/>
<evidence type="ECO:0000313" key="2">
    <source>
        <dbReference type="RefSeq" id="XP_034236108.1"/>
    </source>
</evidence>
<evidence type="ECO:0000313" key="1">
    <source>
        <dbReference type="Proteomes" id="UP000515158"/>
    </source>
</evidence>
<dbReference type="RefSeq" id="XP_034236108.1">
    <property type="nucleotide sequence ID" value="XM_034380217.1"/>
</dbReference>
<accession>A0A6P8Y8Y1</accession>
<reference evidence="2" key="1">
    <citation type="submission" date="2025-08" db="UniProtKB">
        <authorList>
            <consortium name="RefSeq"/>
        </authorList>
    </citation>
    <scope>IDENTIFICATION</scope>
    <source>
        <tissue evidence="2">Total insect</tissue>
    </source>
</reference>
<keyword evidence="1" id="KW-1185">Reference proteome</keyword>
<proteinExistence type="predicted"/>
<organism evidence="2">
    <name type="scientific">Thrips palmi</name>
    <name type="common">Melon thrips</name>
    <dbReference type="NCBI Taxonomy" id="161013"/>
    <lineage>
        <taxon>Eukaryota</taxon>
        <taxon>Metazoa</taxon>
        <taxon>Ecdysozoa</taxon>
        <taxon>Arthropoda</taxon>
        <taxon>Hexapoda</taxon>
        <taxon>Insecta</taxon>
        <taxon>Pterygota</taxon>
        <taxon>Neoptera</taxon>
        <taxon>Paraneoptera</taxon>
        <taxon>Thysanoptera</taxon>
        <taxon>Terebrantia</taxon>
        <taxon>Thripoidea</taxon>
        <taxon>Thripidae</taxon>
        <taxon>Thrips</taxon>
    </lineage>
</organism>
<dbReference type="GeneID" id="117642250"/>
<dbReference type="Proteomes" id="UP000515158">
    <property type="component" value="Unplaced"/>
</dbReference>